<feature type="transmembrane region" description="Helical" evidence="1">
    <location>
        <begin position="73"/>
        <end position="95"/>
    </location>
</feature>
<protein>
    <submittedName>
        <fullName evidence="2">Uncharacterized protein</fullName>
    </submittedName>
</protein>
<dbReference type="AlphaFoldDB" id="A0A562TS98"/>
<feature type="transmembrane region" description="Helical" evidence="1">
    <location>
        <begin position="116"/>
        <end position="135"/>
    </location>
</feature>
<dbReference type="OrthoDB" id="798301at2"/>
<gene>
    <name evidence="2" type="ORF">JN11_04067</name>
</gene>
<comment type="caution">
    <text evidence="2">The sequence shown here is derived from an EMBL/GenBank/DDBJ whole genome shotgun (WGS) entry which is preliminary data.</text>
</comment>
<dbReference type="RefSeq" id="WP_144915437.1">
    <property type="nucleotide sequence ID" value="NZ_VLLI01000013.1"/>
</dbReference>
<keyword evidence="3" id="KW-1185">Reference proteome</keyword>
<keyword evidence="1" id="KW-1133">Transmembrane helix</keyword>
<dbReference type="EMBL" id="VLLI01000013">
    <property type="protein sequence ID" value="TWI96333.1"/>
    <property type="molecule type" value="Genomic_DNA"/>
</dbReference>
<keyword evidence="1" id="KW-0472">Membrane</keyword>
<sequence length="138" mass="16412">MNLYYKIWVDAIFSIRKKKVEATNWKLYTIIPISLLMGINLFAIFYWMKVIVNKNLPLFFGVDIFNARPLNGYISVIITFFVPFVILNYLLIFNNGRYEDLTKRYEANNGKLYKKYILYSIGLIIIPIIIQKMFFTII</sequence>
<organism evidence="2 3">
    <name type="scientific">Mucilaginibacter frigoritolerans</name>
    <dbReference type="NCBI Taxonomy" id="652788"/>
    <lineage>
        <taxon>Bacteria</taxon>
        <taxon>Pseudomonadati</taxon>
        <taxon>Bacteroidota</taxon>
        <taxon>Sphingobacteriia</taxon>
        <taxon>Sphingobacteriales</taxon>
        <taxon>Sphingobacteriaceae</taxon>
        <taxon>Mucilaginibacter</taxon>
    </lineage>
</organism>
<proteinExistence type="predicted"/>
<evidence type="ECO:0000313" key="3">
    <source>
        <dbReference type="Proteomes" id="UP000317010"/>
    </source>
</evidence>
<keyword evidence="1" id="KW-0812">Transmembrane</keyword>
<evidence type="ECO:0000313" key="2">
    <source>
        <dbReference type="EMBL" id="TWI96333.1"/>
    </source>
</evidence>
<name>A0A562TS98_9SPHI</name>
<dbReference type="Proteomes" id="UP000317010">
    <property type="component" value="Unassembled WGS sequence"/>
</dbReference>
<reference evidence="2 3" key="1">
    <citation type="submission" date="2019-07" db="EMBL/GenBank/DDBJ databases">
        <title>Genomic Encyclopedia of Archaeal and Bacterial Type Strains, Phase II (KMG-II): from individual species to whole genera.</title>
        <authorList>
            <person name="Goeker M."/>
        </authorList>
    </citation>
    <scope>NUCLEOTIDE SEQUENCE [LARGE SCALE GENOMIC DNA]</scope>
    <source>
        <strain evidence="2 3">ATCC BAA-1854</strain>
    </source>
</reference>
<accession>A0A562TS98</accession>
<evidence type="ECO:0000256" key="1">
    <source>
        <dbReference type="SAM" id="Phobius"/>
    </source>
</evidence>
<feature type="transmembrane region" description="Helical" evidence="1">
    <location>
        <begin position="27"/>
        <end position="48"/>
    </location>
</feature>